<dbReference type="Pfam" id="PF05958">
    <property type="entry name" value="tRNA_U5-meth_tr"/>
    <property type="match status" value="1"/>
</dbReference>
<dbReference type="Gene3D" id="3.40.50.150">
    <property type="entry name" value="Vaccinia Virus protein VP39"/>
    <property type="match status" value="1"/>
</dbReference>
<dbReference type="EMBL" id="JAFBDZ010000004">
    <property type="protein sequence ID" value="MBM7587518.1"/>
    <property type="molecule type" value="Genomic_DNA"/>
</dbReference>
<dbReference type="SUPFAM" id="SSF53335">
    <property type="entry name" value="S-adenosyl-L-methionine-dependent methyltransferases"/>
    <property type="match status" value="1"/>
</dbReference>
<feature type="domain" description="TRAM" evidence="6">
    <location>
        <begin position="17"/>
        <end position="75"/>
    </location>
</feature>
<feature type="active site" evidence="5">
    <location>
        <position position="426"/>
    </location>
</feature>
<gene>
    <name evidence="7" type="ORF">JOC86_004091</name>
</gene>
<dbReference type="InterPro" id="IPR010280">
    <property type="entry name" value="U5_MeTrfase_fam"/>
</dbReference>
<evidence type="ECO:0000256" key="3">
    <source>
        <dbReference type="ARBA" id="ARBA00022691"/>
    </source>
</evidence>
<feature type="binding site" evidence="4">
    <location>
        <position position="399"/>
    </location>
    <ligand>
        <name>S-adenosyl-L-methionine</name>
        <dbReference type="ChEBI" id="CHEBI:59789"/>
    </ligand>
</feature>
<dbReference type="SUPFAM" id="SSF50249">
    <property type="entry name" value="Nucleic acid-binding proteins"/>
    <property type="match status" value="1"/>
</dbReference>
<evidence type="ECO:0000256" key="4">
    <source>
        <dbReference type="PROSITE-ProRule" id="PRU01024"/>
    </source>
</evidence>
<comment type="caution">
    <text evidence="7">The sequence shown here is derived from an EMBL/GenBank/DDBJ whole genome shotgun (WGS) entry which is preliminary data.</text>
</comment>
<dbReference type="GO" id="GO:0032259">
    <property type="term" value="P:methylation"/>
    <property type="evidence" value="ECO:0007669"/>
    <property type="project" value="UniProtKB-KW"/>
</dbReference>
<dbReference type="Gene3D" id="2.40.50.140">
    <property type="entry name" value="Nucleic acid-binding proteins"/>
    <property type="match status" value="1"/>
</dbReference>
<reference evidence="7 8" key="1">
    <citation type="submission" date="2021-01" db="EMBL/GenBank/DDBJ databases">
        <title>Genomic Encyclopedia of Type Strains, Phase IV (KMG-IV): sequencing the most valuable type-strain genomes for metagenomic binning, comparative biology and taxonomic classification.</title>
        <authorList>
            <person name="Goeker M."/>
        </authorList>
    </citation>
    <scope>NUCLEOTIDE SEQUENCE [LARGE SCALE GENOMIC DNA]</scope>
    <source>
        <strain evidence="7 8">DSM 24834</strain>
    </source>
</reference>
<protein>
    <submittedName>
        <fullName evidence="7">23S rRNA (Uracil1939-C5)-methyltransferase</fullName>
        <ecNumber evidence="7">2.1.1.190</ecNumber>
    </submittedName>
</protein>
<dbReference type="Gene3D" id="2.40.50.1070">
    <property type="match status" value="1"/>
</dbReference>
<evidence type="ECO:0000313" key="8">
    <source>
        <dbReference type="Proteomes" id="UP001646157"/>
    </source>
</evidence>
<comment type="similarity">
    <text evidence="4">Belongs to the class I-like SAM-binding methyltransferase superfamily. RNA M5U methyltransferase family.</text>
</comment>
<keyword evidence="1 4" id="KW-0489">Methyltransferase</keyword>
<feature type="active site" description="Nucleophile" evidence="4">
    <location>
        <position position="426"/>
    </location>
</feature>
<dbReference type="Pfam" id="PF01938">
    <property type="entry name" value="TRAM"/>
    <property type="match status" value="1"/>
</dbReference>
<keyword evidence="8" id="KW-1185">Reference proteome</keyword>
<dbReference type="Proteomes" id="UP001646157">
    <property type="component" value="Unassembled WGS sequence"/>
</dbReference>
<dbReference type="PANTHER" id="PTHR11061">
    <property type="entry name" value="RNA M5U METHYLTRANSFERASE"/>
    <property type="match status" value="1"/>
</dbReference>
<dbReference type="GO" id="GO:0008168">
    <property type="term" value="F:methyltransferase activity"/>
    <property type="evidence" value="ECO:0007669"/>
    <property type="project" value="UniProtKB-KW"/>
</dbReference>
<dbReference type="RefSeq" id="WP_205174669.1">
    <property type="nucleotide sequence ID" value="NZ_JAFBDZ010000004.1"/>
</dbReference>
<keyword evidence="2 4" id="KW-0808">Transferase</keyword>
<feature type="binding site" evidence="4">
    <location>
        <position position="351"/>
    </location>
    <ligand>
        <name>S-adenosyl-L-methionine</name>
        <dbReference type="ChEBI" id="CHEBI:59789"/>
    </ligand>
</feature>
<feature type="binding site" evidence="4">
    <location>
        <position position="301"/>
    </location>
    <ligand>
        <name>S-adenosyl-L-methionine</name>
        <dbReference type="ChEBI" id="CHEBI:59789"/>
    </ligand>
</feature>
<dbReference type="PROSITE" id="PS51687">
    <property type="entry name" value="SAM_MT_RNA_M5U"/>
    <property type="match status" value="1"/>
</dbReference>
<evidence type="ECO:0000313" key="7">
    <source>
        <dbReference type="EMBL" id="MBM7587518.1"/>
    </source>
</evidence>
<feature type="binding site" evidence="4">
    <location>
        <position position="330"/>
    </location>
    <ligand>
        <name>S-adenosyl-L-methionine</name>
        <dbReference type="ChEBI" id="CHEBI:59789"/>
    </ligand>
</feature>
<dbReference type="PROSITE" id="PS01230">
    <property type="entry name" value="TRMA_1"/>
    <property type="match status" value="1"/>
</dbReference>
<evidence type="ECO:0000259" key="6">
    <source>
        <dbReference type="PROSITE" id="PS50926"/>
    </source>
</evidence>
<name>A0ABS2NI17_9BACI</name>
<dbReference type="EC" id="2.1.1.190" evidence="7"/>
<organism evidence="7 8">
    <name type="scientific">Rossellomorea pakistanensis</name>
    <dbReference type="NCBI Taxonomy" id="992288"/>
    <lineage>
        <taxon>Bacteria</taxon>
        <taxon>Bacillati</taxon>
        <taxon>Bacillota</taxon>
        <taxon>Bacilli</taxon>
        <taxon>Bacillales</taxon>
        <taxon>Bacillaceae</taxon>
        <taxon>Rossellomorea</taxon>
    </lineage>
</organism>
<dbReference type="InterPro" id="IPR030391">
    <property type="entry name" value="MeTrfase_TrmA_CS"/>
</dbReference>
<accession>A0ABS2NI17</accession>
<evidence type="ECO:0000256" key="1">
    <source>
        <dbReference type="ARBA" id="ARBA00022603"/>
    </source>
</evidence>
<evidence type="ECO:0000256" key="2">
    <source>
        <dbReference type="ARBA" id="ARBA00022679"/>
    </source>
</evidence>
<dbReference type="InterPro" id="IPR030390">
    <property type="entry name" value="MeTrfase_TrmA_AS"/>
</dbReference>
<dbReference type="NCBIfam" id="TIGR00479">
    <property type="entry name" value="rumA"/>
    <property type="match status" value="1"/>
</dbReference>
<dbReference type="InterPro" id="IPR012340">
    <property type="entry name" value="NA-bd_OB-fold"/>
</dbReference>
<dbReference type="PROSITE" id="PS50926">
    <property type="entry name" value="TRAM"/>
    <property type="match status" value="1"/>
</dbReference>
<keyword evidence="3 4" id="KW-0949">S-adenosyl-L-methionine</keyword>
<proteinExistence type="inferred from homology"/>
<dbReference type="PANTHER" id="PTHR11061:SF45">
    <property type="match status" value="1"/>
</dbReference>
<sequence>MKKQAYQHRSTKQRNAHIALKQQFPLTIKRIGINGEGVGYFKKTVVFVPGALPGEEVVVEATKVHPKFAEAKIKKIRKKSAERIKAPCSVYELCGGCQLQHMTYEGQLEAKRDILIQALERYTKLDINKLDIPPTIGMEHPENYRNKSQFQVGEKDGRTIAGLFGLNSHKIIDIDECMVQHPETNKVTTEVKRILNDFNIPTFDKKTNKGLIKNIVTRVGFETGEVQVVLVTTKKDIPRKSLLIEEIKKRLPQVVSIAQNINPKKTSLIFGEETIHLSGKESIEERLEDFSYELSARAFFQLNPIQTVKLYNEAKKAAGLTGTEKLVDAYCGVGTIGLWLADGAAEIRGMDIIKEGIDDAKKNAKKFGVDHAEYFVGAAEKLMPKWQKEGWNPEVMVVDPPRTGLDQALLDTIKKVKPKRVVYVSCNPSTLAKDIDYLKGVYDVKYLQPVDMFPQTAHVEVVTKLVIKESKGS</sequence>
<dbReference type="PROSITE" id="PS01231">
    <property type="entry name" value="TRMA_2"/>
    <property type="match status" value="1"/>
</dbReference>
<dbReference type="InterPro" id="IPR029063">
    <property type="entry name" value="SAM-dependent_MTases_sf"/>
</dbReference>
<evidence type="ECO:0000256" key="5">
    <source>
        <dbReference type="PROSITE-ProRule" id="PRU10015"/>
    </source>
</evidence>
<dbReference type="InterPro" id="IPR002792">
    <property type="entry name" value="TRAM_dom"/>
</dbReference>